<reference evidence="13" key="1">
    <citation type="journal article" date="2019" name="Int. J. Syst. Evol. Microbiol.">
        <title>The Global Catalogue of Microorganisms (GCM) 10K type strain sequencing project: providing services to taxonomists for standard genome sequencing and annotation.</title>
        <authorList>
            <consortium name="The Broad Institute Genomics Platform"/>
            <consortium name="The Broad Institute Genome Sequencing Center for Infectious Disease"/>
            <person name="Wu L."/>
            <person name="Ma J."/>
        </authorList>
    </citation>
    <scope>NUCLEOTIDE SEQUENCE [LARGE SCALE GENOMIC DNA]</scope>
    <source>
        <strain evidence="13">CG52</strain>
    </source>
</reference>
<evidence type="ECO:0000256" key="1">
    <source>
        <dbReference type="ARBA" id="ARBA00004429"/>
    </source>
</evidence>
<evidence type="ECO:0000313" key="12">
    <source>
        <dbReference type="EMBL" id="MFD1744967.1"/>
    </source>
</evidence>
<feature type="transmembrane region" description="Helical" evidence="9">
    <location>
        <begin position="321"/>
        <end position="344"/>
    </location>
</feature>
<feature type="transmembrane region" description="Helical" evidence="9">
    <location>
        <begin position="350"/>
        <end position="372"/>
    </location>
</feature>
<feature type="transmembrane region" description="Helical" evidence="9">
    <location>
        <begin position="278"/>
        <end position="300"/>
    </location>
</feature>
<keyword evidence="3" id="KW-1003">Cell membrane</keyword>
<feature type="domain" description="Tripartite ATP-independent periplasmic transporters DctQ component" evidence="10">
    <location>
        <begin position="29"/>
        <end position="149"/>
    </location>
</feature>
<feature type="transmembrane region" description="Helical" evidence="9">
    <location>
        <begin position="20"/>
        <end position="42"/>
    </location>
</feature>
<feature type="transmembrane region" description="Helical" evidence="9">
    <location>
        <begin position="393"/>
        <end position="415"/>
    </location>
</feature>
<organism evidence="12 13">
    <name type="scientific">Rhizobium helianthi</name>
    <dbReference type="NCBI Taxonomy" id="1132695"/>
    <lineage>
        <taxon>Bacteria</taxon>
        <taxon>Pseudomonadati</taxon>
        <taxon>Pseudomonadota</taxon>
        <taxon>Alphaproteobacteria</taxon>
        <taxon>Hyphomicrobiales</taxon>
        <taxon>Rhizobiaceae</taxon>
        <taxon>Rhizobium/Agrobacterium group</taxon>
        <taxon>Rhizobium</taxon>
    </lineage>
</organism>
<dbReference type="InterPro" id="IPR010656">
    <property type="entry name" value="DctM"/>
</dbReference>
<comment type="function">
    <text evidence="8">Part of the tripartite ATP-independent periplasmic (TRAP) transport system.</text>
</comment>
<keyword evidence="6 9" id="KW-1133">Transmembrane helix</keyword>
<dbReference type="InterPro" id="IPR055348">
    <property type="entry name" value="DctQ"/>
</dbReference>
<keyword evidence="2 8" id="KW-0813">Transport</keyword>
<keyword evidence="4 8" id="KW-0997">Cell inner membrane</keyword>
<proteinExistence type="predicted"/>
<evidence type="ECO:0000256" key="7">
    <source>
        <dbReference type="ARBA" id="ARBA00023136"/>
    </source>
</evidence>
<feature type="transmembrane region" description="Helical" evidence="9">
    <location>
        <begin position="158"/>
        <end position="174"/>
    </location>
</feature>
<feature type="transmembrane region" description="Helical" evidence="9">
    <location>
        <begin position="421"/>
        <end position="438"/>
    </location>
</feature>
<feature type="transmembrane region" description="Helical" evidence="9">
    <location>
        <begin position="94"/>
        <end position="118"/>
    </location>
</feature>
<gene>
    <name evidence="12" type="ORF">ACFSE1_05770</name>
</gene>
<feature type="transmembrane region" description="Helical" evidence="9">
    <location>
        <begin position="534"/>
        <end position="560"/>
    </location>
</feature>
<comment type="subcellular location">
    <subcellularLocation>
        <location evidence="1 8">Cell inner membrane</location>
        <topology evidence="1 8">Multi-pass membrane protein</topology>
    </subcellularLocation>
</comment>
<dbReference type="NCBIfam" id="TIGR00786">
    <property type="entry name" value="dctM"/>
    <property type="match status" value="1"/>
</dbReference>
<feature type="transmembrane region" description="Helical" evidence="9">
    <location>
        <begin position="450"/>
        <end position="472"/>
    </location>
</feature>
<dbReference type="EMBL" id="JBHUEQ010000006">
    <property type="protein sequence ID" value="MFD1744967.1"/>
    <property type="molecule type" value="Genomic_DNA"/>
</dbReference>
<name>A0ABW4M0K2_9HYPH</name>
<feature type="transmembrane region" description="Helical" evidence="9">
    <location>
        <begin position="492"/>
        <end position="522"/>
    </location>
</feature>
<dbReference type="Proteomes" id="UP001597322">
    <property type="component" value="Unassembled WGS sequence"/>
</dbReference>
<evidence type="ECO:0000256" key="5">
    <source>
        <dbReference type="ARBA" id="ARBA00022692"/>
    </source>
</evidence>
<keyword evidence="5 9" id="KW-0812">Transmembrane</keyword>
<dbReference type="Pfam" id="PF06808">
    <property type="entry name" value="DctM"/>
    <property type="match status" value="1"/>
</dbReference>
<feature type="transmembrane region" description="Helical" evidence="9">
    <location>
        <begin position="54"/>
        <end position="73"/>
    </location>
</feature>
<feature type="transmembrane region" description="Helical" evidence="9">
    <location>
        <begin position="130"/>
        <end position="149"/>
    </location>
</feature>
<feature type="transmembrane region" description="Helical" evidence="9">
    <location>
        <begin position="575"/>
        <end position="595"/>
    </location>
</feature>
<evidence type="ECO:0000259" key="10">
    <source>
        <dbReference type="Pfam" id="PF04290"/>
    </source>
</evidence>
<dbReference type="RefSeq" id="WP_377397716.1">
    <property type="nucleotide sequence ID" value="NZ_JBHUEQ010000006.1"/>
</dbReference>
<keyword evidence="7 9" id="KW-0472">Membrane</keyword>
<evidence type="ECO:0000256" key="3">
    <source>
        <dbReference type="ARBA" id="ARBA00022475"/>
    </source>
</evidence>
<evidence type="ECO:0000256" key="4">
    <source>
        <dbReference type="ARBA" id="ARBA00022519"/>
    </source>
</evidence>
<evidence type="ECO:0000256" key="8">
    <source>
        <dbReference type="RuleBase" id="RU369079"/>
    </source>
</evidence>
<accession>A0ABW4M0K2</accession>
<evidence type="ECO:0000256" key="6">
    <source>
        <dbReference type="ARBA" id="ARBA00022989"/>
    </source>
</evidence>
<feature type="transmembrane region" description="Helical" evidence="9">
    <location>
        <begin position="237"/>
        <end position="258"/>
    </location>
</feature>
<comment type="caution">
    <text evidence="12">The sequence shown here is derived from an EMBL/GenBank/DDBJ whole genome shotgun (WGS) entry which is preliminary data.</text>
</comment>
<keyword evidence="13" id="KW-1185">Reference proteome</keyword>
<feature type="transmembrane region" description="Helical" evidence="9">
    <location>
        <begin position="186"/>
        <end position="217"/>
    </location>
</feature>
<protein>
    <submittedName>
        <fullName evidence="12">TRAP transporter large permease subunit</fullName>
    </submittedName>
</protein>
<dbReference type="Pfam" id="PF04290">
    <property type="entry name" value="DctQ"/>
    <property type="match status" value="1"/>
</dbReference>
<feature type="domain" description="TRAP C4-dicarboxylate transport system permease DctM subunit" evidence="11">
    <location>
        <begin position="195"/>
        <end position="590"/>
    </location>
</feature>
<sequence>MVARLIERFRTGVEQAVGAVLAALLGLLLCLVLANVVARYVFHAGFIGQEELGIWLHLALISLSLPLAFRGPLAMRFDVLNRLLPEQARLCAEVLADGISTIAALVLLSGAVGTIASIGGMSPTLGLPEWIRFAFVAVGAILLLLMLILDRLAEKKHLRLAVSLILASFFYWGSRSVQFETEWSPSIYMAVLAGVGLLSGAPLAHAFLAAACLAMSFRSSLTEPALVSSTVNGMSRFLLLAIPFFLLAGSLLTLSGAAERLVTFAASLVGHRRGGLAQTVLLTSVIFSGASGSSVANAAFGASTFQPQLVRNGYPPAQAGAIIAASSVLDNVIPPSIAFLLLAAATNISVGSLLAGGFVAGALMALCLAVAIRLSVKGGASRKVASVRERWRAAHAAIPAFGLGIIVVFGIRFGIVTPTEAAALAAGFTFLLALAGKRRGAEIFSSLRQSALEAGAIGILIGSAAPFAFLLAVDGVSEQLTGLVHAFGSSPWTVLLVANLILLVAGLILDIGAAILLLGPILLPAAAAAGIDPIHFGVILVVNLMIHGLTPPLGILIYVVSGVTAIPPADLFRAALPYLAALLVALVLLCAGTLLF</sequence>
<dbReference type="PANTHER" id="PTHR33362">
    <property type="entry name" value="SIALIC ACID TRAP TRANSPORTER PERMEASE PROTEIN SIAT-RELATED"/>
    <property type="match status" value="1"/>
</dbReference>
<evidence type="ECO:0000259" key="11">
    <source>
        <dbReference type="Pfam" id="PF06808"/>
    </source>
</evidence>
<evidence type="ECO:0000256" key="9">
    <source>
        <dbReference type="SAM" id="Phobius"/>
    </source>
</evidence>
<evidence type="ECO:0000313" key="13">
    <source>
        <dbReference type="Proteomes" id="UP001597322"/>
    </source>
</evidence>
<dbReference type="InterPro" id="IPR004681">
    <property type="entry name" value="TRAP_DctM"/>
</dbReference>
<evidence type="ECO:0000256" key="2">
    <source>
        <dbReference type="ARBA" id="ARBA00022448"/>
    </source>
</evidence>